<dbReference type="Proteomes" id="UP000219972">
    <property type="component" value="Unassembled WGS sequence"/>
</dbReference>
<reference evidence="2 3" key="1">
    <citation type="submission" date="2017-09" db="EMBL/GenBank/DDBJ databases">
        <title>Comparative genomics of rhizobia isolated from Phaseolus vulgaris in China.</title>
        <authorList>
            <person name="Tong W."/>
        </authorList>
    </citation>
    <scope>NUCLEOTIDE SEQUENCE [LARGE SCALE GENOMIC DNA]</scope>
    <source>
        <strain evidence="2 3">Y27</strain>
    </source>
</reference>
<keyword evidence="3" id="KW-1185">Reference proteome</keyword>
<evidence type="ECO:0000313" key="3">
    <source>
        <dbReference type="Proteomes" id="UP000219972"/>
    </source>
</evidence>
<gene>
    <name evidence="2" type="ORF">CO662_29190</name>
</gene>
<dbReference type="EMBL" id="NWSL01000026">
    <property type="protein sequence ID" value="PDS48561.1"/>
    <property type="molecule type" value="Genomic_DNA"/>
</dbReference>
<protein>
    <submittedName>
        <fullName evidence="2">Uncharacterized protein</fullName>
    </submittedName>
</protein>
<feature type="region of interest" description="Disordered" evidence="1">
    <location>
        <begin position="1"/>
        <end position="24"/>
    </location>
</feature>
<evidence type="ECO:0000313" key="2">
    <source>
        <dbReference type="EMBL" id="PDS48561.1"/>
    </source>
</evidence>
<comment type="caution">
    <text evidence="2">The sequence shown here is derived from an EMBL/GenBank/DDBJ whole genome shotgun (WGS) entry which is preliminary data.</text>
</comment>
<evidence type="ECO:0000256" key="1">
    <source>
        <dbReference type="SAM" id="MobiDB-lite"/>
    </source>
</evidence>
<name>A0ABX4J072_9HYPH</name>
<organism evidence="2 3">
    <name type="scientific">Rhizobium anhuiense</name>
    <dbReference type="NCBI Taxonomy" id="1184720"/>
    <lineage>
        <taxon>Bacteria</taxon>
        <taxon>Pseudomonadati</taxon>
        <taxon>Pseudomonadota</taxon>
        <taxon>Alphaproteobacteria</taxon>
        <taxon>Hyphomicrobiales</taxon>
        <taxon>Rhizobiaceae</taxon>
        <taxon>Rhizobium/Agrobacterium group</taxon>
        <taxon>Rhizobium</taxon>
    </lineage>
</organism>
<sequence>MRVETRPAFRAGQADAAATSPNKTERTNTLRYALMLRASAPDARPLLRCARRLIVRMSPIPVTSGDGSLDCSRRRLASASLTKPVWPPCYSFGADYRPGPVIAVALSEDSQQHGRVGHGGQTGLVRDGRIGYWYTNSRFARGAIV</sequence>
<proteinExistence type="predicted"/>
<accession>A0ABX4J072</accession>